<gene>
    <name evidence="2" type="ORF">AA0114_g4471</name>
</gene>
<protein>
    <submittedName>
        <fullName evidence="2">Uncharacterized protein</fullName>
    </submittedName>
</protein>
<accession>A0A4Q4MJH0</accession>
<evidence type="ECO:0000313" key="3">
    <source>
        <dbReference type="Proteomes" id="UP000292402"/>
    </source>
</evidence>
<feature type="region of interest" description="Disordered" evidence="1">
    <location>
        <begin position="297"/>
        <end position="325"/>
    </location>
</feature>
<dbReference type="AlphaFoldDB" id="A0A4Q4MJH0"/>
<organism evidence="2 3">
    <name type="scientific">Alternaria tenuissima</name>
    <dbReference type="NCBI Taxonomy" id="119927"/>
    <lineage>
        <taxon>Eukaryota</taxon>
        <taxon>Fungi</taxon>
        <taxon>Dikarya</taxon>
        <taxon>Ascomycota</taxon>
        <taxon>Pezizomycotina</taxon>
        <taxon>Dothideomycetes</taxon>
        <taxon>Pleosporomycetidae</taxon>
        <taxon>Pleosporales</taxon>
        <taxon>Pleosporineae</taxon>
        <taxon>Pleosporaceae</taxon>
        <taxon>Alternaria</taxon>
        <taxon>Alternaria sect. Alternaria</taxon>
        <taxon>Alternaria alternata complex</taxon>
    </lineage>
</organism>
<proteinExistence type="predicted"/>
<name>A0A4Q4MJH0_9PLEO</name>
<comment type="caution">
    <text evidence="2">The sequence shown here is derived from an EMBL/GenBank/DDBJ whole genome shotgun (WGS) entry which is preliminary data.</text>
</comment>
<feature type="region of interest" description="Disordered" evidence="1">
    <location>
        <begin position="37"/>
        <end position="57"/>
    </location>
</feature>
<evidence type="ECO:0000256" key="1">
    <source>
        <dbReference type="SAM" id="MobiDB-lite"/>
    </source>
</evidence>
<reference evidence="3" key="1">
    <citation type="journal article" date="2019" name="bioRxiv">
        <title>Genomics, evolutionary history and diagnostics of the Alternaria alternata species group including apple and Asian pear pathotypes.</title>
        <authorList>
            <person name="Armitage A.D."/>
            <person name="Cockerton H.M."/>
            <person name="Sreenivasaprasad S."/>
            <person name="Woodhall J.W."/>
            <person name="Lane C.R."/>
            <person name="Harrison R.J."/>
            <person name="Clarkson J.P."/>
        </authorList>
    </citation>
    <scope>NUCLEOTIDE SEQUENCE [LARGE SCALE GENOMIC DNA]</scope>
    <source>
        <strain evidence="3">FERA 1082</strain>
    </source>
</reference>
<dbReference type="Proteomes" id="UP000292402">
    <property type="component" value="Unassembled WGS sequence"/>
</dbReference>
<dbReference type="EMBL" id="PDXA01000012">
    <property type="protein sequence ID" value="RYN53213.1"/>
    <property type="molecule type" value="Genomic_DNA"/>
</dbReference>
<feature type="compositionally biased region" description="Basic and acidic residues" evidence="1">
    <location>
        <begin position="310"/>
        <end position="325"/>
    </location>
</feature>
<sequence>MLNRQEAYDEVISGTKTPIISARTLRGSKALAQLRLRERSHQANPNTDDSEDRHLDEDFTWERDGTELLPDRFDEERLVQEIELEDVLARLDELCLEERGPFLNADEDSNWDWYREITAELHADELRMDTTILERIKTGNGPRDKIFEDLLAPLRSEPLAPKAEESEADVLKVLLAWNKRIADSHNDDLTTRQAFTAALVERINVVDRVLAIVSDDKNSNHDDKTGQNGILEPSRRRLLKAIHEYRPETRNFRNQNPFDMLVIMLAHVEQQEFEVANKDDCMYLIFKALNGQEQLKNRFNREKQRRSYKSQREDAERDNNQDEVRRCTTKWRVSNKRLAERTRQKLMTRIQRARNELRKVGLDELLKLAVLQSAQPHAERENDPDTPPWKDIFGKCTQADDYDTLKDKLEKHFPDMEATLEATADKVQDMKTTHNLVLSRTVKFAGADLQGRDEAERKRIITARLNDPVTARIMEETLEGMLNTHLVATQTLVNLERMEEPMSELLAAATTKHDDLTELACLINRDHELSASSVTEVEGVSAERSEDKED</sequence>
<evidence type="ECO:0000313" key="2">
    <source>
        <dbReference type="EMBL" id="RYN53213.1"/>
    </source>
</evidence>